<keyword evidence="2 4" id="KW-0238">DNA-binding</keyword>
<dbReference type="PANTHER" id="PTHR47506:SF7">
    <property type="entry name" value="TRANSCRIPTIONAL REGULATORY PROTEIN"/>
    <property type="match status" value="1"/>
</dbReference>
<accession>A0ABW6IJM1</accession>
<sequence>MDRDEAVTRLVDVFRQYGYEGASIPKLSQAAGLGKSSLYHHFPGGKAEMATAVLDYLGRGLAANILAPLQAAGTPRDRLRAMASRVDRFYQQGQQACLLALLSLGEASTQFQPQVRQIFITWIDALATVAIEAGVEPAIAQRRAEDAVLQIQGAIILAHGLGETTAFARILAQLPESLLSPEESA</sequence>
<dbReference type="EMBL" id="JBHZOL010000105">
    <property type="protein sequence ID" value="MFE4108350.1"/>
    <property type="molecule type" value="Genomic_DNA"/>
</dbReference>
<keyword evidence="7" id="KW-1185">Reference proteome</keyword>
<evidence type="ECO:0000313" key="6">
    <source>
        <dbReference type="EMBL" id="MFE4108350.1"/>
    </source>
</evidence>
<dbReference type="Proteomes" id="UP001600165">
    <property type="component" value="Unassembled WGS sequence"/>
</dbReference>
<evidence type="ECO:0000256" key="4">
    <source>
        <dbReference type="PROSITE-ProRule" id="PRU00335"/>
    </source>
</evidence>
<organism evidence="6 7">
    <name type="scientific">Almyronema epifaneia S1</name>
    <dbReference type="NCBI Taxonomy" id="2991925"/>
    <lineage>
        <taxon>Bacteria</taxon>
        <taxon>Bacillati</taxon>
        <taxon>Cyanobacteriota</taxon>
        <taxon>Cyanophyceae</taxon>
        <taxon>Nodosilineales</taxon>
        <taxon>Nodosilineaceae</taxon>
        <taxon>Almyronema</taxon>
        <taxon>Almyronema epifaneia</taxon>
    </lineage>
</organism>
<dbReference type="InterPro" id="IPR001647">
    <property type="entry name" value="HTH_TetR"/>
</dbReference>
<dbReference type="SUPFAM" id="SSF46689">
    <property type="entry name" value="Homeodomain-like"/>
    <property type="match status" value="1"/>
</dbReference>
<dbReference type="SUPFAM" id="SSF48498">
    <property type="entry name" value="Tetracyclin repressor-like, C-terminal domain"/>
    <property type="match status" value="1"/>
</dbReference>
<dbReference type="InterPro" id="IPR036271">
    <property type="entry name" value="Tet_transcr_reg_TetR-rel_C_sf"/>
</dbReference>
<evidence type="ECO:0000259" key="5">
    <source>
        <dbReference type="PROSITE" id="PS50977"/>
    </source>
</evidence>
<dbReference type="Pfam" id="PF00440">
    <property type="entry name" value="TetR_N"/>
    <property type="match status" value="1"/>
</dbReference>
<evidence type="ECO:0000313" key="7">
    <source>
        <dbReference type="Proteomes" id="UP001600165"/>
    </source>
</evidence>
<dbReference type="Gene3D" id="1.10.357.10">
    <property type="entry name" value="Tetracycline Repressor, domain 2"/>
    <property type="match status" value="1"/>
</dbReference>
<name>A0ABW6IJM1_9CYAN</name>
<dbReference type="PROSITE" id="PS50977">
    <property type="entry name" value="HTH_TETR_2"/>
    <property type="match status" value="1"/>
</dbReference>
<evidence type="ECO:0000256" key="2">
    <source>
        <dbReference type="ARBA" id="ARBA00023125"/>
    </source>
</evidence>
<dbReference type="InterPro" id="IPR009057">
    <property type="entry name" value="Homeodomain-like_sf"/>
</dbReference>
<proteinExistence type="predicted"/>
<dbReference type="Pfam" id="PF21993">
    <property type="entry name" value="TetR_C_13_2"/>
    <property type="match status" value="1"/>
</dbReference>
<keyword evidence="3" id="KW-0804">Transcription</keyword>
<gene>
    <name evidence="6" type="ORF">ACFVKH_18865</name>
</gene>
<reference evidence="6 7" key="1">
    <citation type="submission" date="2024-10" db="EMBL/GenBank/DDBJ databases">
        <authorList>
            <person name="Ratan Roy A."/>
            <person name="Morales Sandoval P.H."/>
            <person name="De Los Santos Villalobos S."/>
            <person name="Chakraborty S."/>
            <person name="Mukherjee J."/>
        </authorList>
    </citation>
    <scope>NUCLEOTIDE SEQUENCE [LARGE SCALE GENOMIC DNA]</scope>
    <source>
        <strain evidence="6 7">S1</strain>
    </source>
</reference>
<dbReference type="PANTHER" id="PTHR47506">
    <property type="entry name" value="TRANSCRIPTIONAL REGULATORY PROTEIN"/>
    <property type="match status" value="1"/>
</dbReference>
<dbReference type="InterPro" id="IPR054156">
    <property type="entry name" value="YxaF_TetR_C"/>
</dbReference>
<comment type="caution">
    <text evidence="6">The sequence shown here is derived from an EMBL/GenBank/DDBJ whole genome shotgun (WGS) entry which is preliminary data.</text>
</comment>
<dbReference type="RefSeq" id="WP_377967977.1">
    <property type="nucleotide sequence ID" value="NZ_JBHZOL010000105.1"/>
</dbReference>
<evidence type="ECO:0000256" key="3">
    <source>
        <dbReference type="ARBA" id="ARBA00023163"/>
    </source>
</evidence>
<protein>
    <submittedName>
        <fullName evidence="6">TetR/AcrR family transcriptional regulator</fullName>
    </submittedName>
</protein>
<feature type="domain" description="HTH tetR-type" evidence="5">
    <location>
        <begin position="1"/>
        <end position="60"/>
    </location>
</feature>
<feature type="DNA-binding region" description="H-T-H motif" evidence="4">
    <location>
        <begin position="23"/>
        <end position="42"/>
    </location>
</feature>
<keyword evidence="1" id="KW-0805">Transcription regulation</keyword>
<evidence type="ECO:0000256" key="1">
    <source>
        <dbReference type="ARBA" id="ARBA00023015"/>
    </source>
</evidence>